<evidence type="ECO:0000313" key="2">
    <source>
        <dbReference type="Proteomes" id="UP000752696"/>
    </source>
</evidence>
<proteinExistence type="predicted"/>
<gene>
    <name evidence="1" type="ORF">MHI_LOCUS431666</name>
</gene>
<feature type="non-terminal residue" evidence="1">
    <location>
        <position position="1"/>
    </location>
</feature>
<dbReference type="OrthoDB" id="441971at2759"/>
<comment type="caution">
    <text evidence="1">The sequence shown here is derived from an EMBL/GenBank/DDBJ whole genome shotgun (WGS) entry which is preliminary data.</text>
</comment>
<reference evidence="1" key="1">
    <citation type="submission" date="2020-07" db="EMBL/GenBank/DDBJ databases">
        <authorList>
            <person name="Nazaruddin N."/>
        </authorList>
    </citation>
    <scope>NUCLEOTIDE SEQUENCE</scope>
</reference>
<organism evidence="1 2">
    <name type="scientific">Heterotrigona itama</name>
    <dbReference type="NCBI Taxonomy" id="395501"/>
    <lineage>
        <taxon>Eukaryota</taxon>
        <taxon>Metazoa</taxon>
        <taxon>Ecdysozoa</taxon>
        <taxon>Arthropoda</taxon>
        <taxon>Hexapoda</taxon>
        <taxon>Insecta</taxon>
        <taxon>Pterygota</taxon>
        <taxon>Neoptera</taxon>
        <taxon>Endopterygota</taxon>
        <taxon>Hymenoptera</taxon>
        <taxon>Apocrita</taxon>
        <taxon>Aculeata</taxon>
        <taxon>Apoidea</taxon>
        <taxon>Anthophila</taxon>
        <taxon>Apidae</taxon>
        <taxon>Heterotrigona</taxon>
    </lineage>
</organism>
<sequence>TKTYKAPLRLTDTPKHFNDKIALHIIGPFIPDELGHRYILSIQDCLTKYAVSCSLIEANAELSII</sequence>
<dbReference type="AlphaFoldDB" id="A0A6V7H8H4"/>
<evidence type="ECO:0000313" key="1">
    <source>
        <dbReference type="EMBL" id="CAD1474157.1"/>
    </source>
</evidence>
<dbReference type="EMBL" id="CAJDYZ010007242">
    <property type="protein sequence ID" value="CAD1474157.1"/>
    <property type="molecule type" value="Genomic_DNA"/>
</dbReference>
<dbReference type="Proteomes" id="UP000752696">
    <property type="component" value="Unassembled WGS sequence"/>
</dbReference>
<keyword evidence="2" id="KW-1185">Reference proteome</keyword>
<name>A0A6V7H8H4_9HYME</name>
<feature type="non-terminal residue" evidence="1">
    <location>
        <position position="65"/>
    </location>
</feature>
<accession>A0A6V7H8H4</accession>
<protein>
    <submittedName>
        <fullName evidence="1">Uncharacterized protein</fullName>
    </submittedName>
</protein>